<evidence type="ECO:0000313" key="2">
    <source>
        <dbReference type="Proteomes" id="UP000824469"/>
    </source>
</evidence>
<name>A0AA38LK39_TAXCH</name>
<reference evidence="1 2" key="1">
    <citation type="journal article" date="2021" name="Nat. Plants">
        <title>The Taxus genome provides insights into paclitaxel biosynthesis.</title>
        <authorList>
            <person name="Xiong X."/>
            <person name="Gou J."/>
            <person name="Liao Q."/>
            <person name="Li Y."/>
            <person name="Zhou Q."/>
            <person name="Bi G."/>
            <person name="Li C."/>
            <person name="Du R."/>
            <person name="Wang X."/>
            <person name="Sun T."/>
            <person name="Guo L."/>
            <person name="Liang H."/>
            <person name="Lu P."/>
            <person name="Wu Y."/>
            <person name="Zhang Z."/>
            <person name="Ro D.K."/>
            <person name="Shang Y."/>
            <person name="Huang S."/>
            <person name="Yan J."/>
        </authorList>
    </citation>
    <scope>NUCLEOTIDE SEQUENCE [LARGE SCALE GENOMIC DNA]</scope>
    <source>
        <strain evidence="1">Ta-2019</strain>
    </source>
</reference>
<gene>
    <name evidence="1" type="ORF">KI387_007946</name>
</gene>
<organism evidence="1 2">
    <name type="scientific">Taxus chinensis</name>
    <name type="common">Chinese yew</name>
    <name type="synonym">Taxus wallichiana var. chinensis</name>
    <dbReference type="NCBI Taxonomy" id="29808"/>
    <lineage>
        <taxon>Eukaryota</taxon>
        <taxon>Viridiplantae</taxon>
        <taxon>Streptophyta</taxon>
        <taxon>Embryophyta</taxon>
        <taxon>Tracheophyta</taxon>
        <taxon>Spermatophyta</taxon>
        <taxon>Pinopsida</taxon>
        <taxon>Pinidae</taxon>
        <taxon>Conifers II</taxon>
        <taxon>Cupressales</taxon>
        <taxon>Taxaceae</taxon>
        <taxon>Taxus</taxon>
    </lineage>
</organism>
<keyword evidence="2" id="KW-1185">Reference proteome</keyword>
<feature type="non-terminal residue" evidence="1">
    <location>
        <position position="60"/>
    </location>
</feature>
<comment type="caution">
    <text evidence="1">The sequence shown here is derived from an EMBL/GenBank/DDBJ whole genome shotgun (WGS) entry which is preliminary data.</text>
</comment>
<protein>
    <submittedName>
        <fullName evidence="1">Uncharacterized protein</fullName>
    </submittedName>
</protein>
<sequence length="60" mass="6679">RAWRSRLVRVSLSSLSRAFGISCAVRAVTFSSLLCVRRREERRRGTCVREGKTLLAGAVA</sequence>
<evidence type="ECO:0000313" key="1">
    <source>
        <dbReference type="EMBL" id="KAH9327768.1"/>
    </source>
</evidence>
<proteinExistence type="predicted"/>
<accession>A0AA38LK39</accession>
<dbReference type="Proteomes" id="UP000824469">
    <property type="component" value="Unassembled WGS sequence"/>
</dbReference>
<dbReference type="EMBL" id="JAHRHJ020000002">
    <property type="protein sequence ID" value="KAH9327768.1"/>
    <property type="molecule type" value="Genomic_DNA"/>
</dbReference>
<feature type="non-terminal residue" evidence="1">
    <location>
        <position position="1"/>
    </location>
</feature>
<dbReference type="AlphaFoldDB" id="A0AA38LK39"/>